<dbReference type="GO" id="GO:0003700">
    <property type="term" value="F:DNA-binding transcription factor activity"/>
    <property type="evidence" value="ECO:0007669"/>
    <property type="project" value="InterPro"/>
</dbReference>
<dbReference type="AlphaFoldDB" id="A0AA38GEN9"/>
<keyword evidence="5" id="KW-0539">Nucleus</keyword>
<evidence type="ECO:0000313" key="8">
    <source>
        <dbReference type="EMBL" id="KAH9321571.1"/>
    </source>
</evidence>
<evidence type="ECO:0000259" key="6">
    <source>
        <dbReference type="PROSITE" id="PS50066"/>
    </source>
</evidence>
<dbReference type="SUPFAM" id="SSF55455">
    <property type="entry name" value="SRF-like"/>
    <property type="match status" value="1"/>
</dbReference>
<dbReference type="GO" id="GO:0005634">
    <property type="term" value="C:nucleus"/>
    <property type="evidence" value="ECO:0007669"/>
    <property type="project" value="UniProtKB-SubCell"/>
</dbReference>
<comment type="subcellular location">
    <subcellularLocation>
        <location evidence="1">Nucleus</location>
    </subcellularLocation>
</comment>
<evidence type="ECO:0000313" key="9">
    <source>
        <dbReference type="Proteomes" id="UP000824469"/>
    </source>
</evidence>
<feature type="non-terminal residue" evidence="8">
    <location>
        <position position="1"/>
    </location>
</feature>
<feature type="domain" description="K-box" evidence="7">
    <location>
        <begin position="85"/>
        <end position="173"/>
    </location>
</feature>
<feature type="domain" description="MADS-box" evidence="6">
    <location>
        <begin position="1"/>
        <end position="61"/>
    </location>
</feature>
<dbReference type="InterPro" id="IPR036879">
    <property type="entry name" value="TF_MADSbox_sf"/>
</dbReference>
<evidence type="ECO:0000256" key="5">
    <source>
        <dbReference type="ARBA" id="ARBA00023242"/>
    </source>
</evidence>
<dbReference type="Pfam" id="PF00319">
    <property type="entry name" value="SRF-TF"/>
    <property type="match status" value="1"/>
</dbReference>
<dbReference type="PRINTS" id="PR00404">
    <property type="entry name" value="MADSDOMAIN"/>
</dbReference>
<keyword evidence="2" id="KW-0805">Transcription regulation</keyword>
<dbReference type="Proteomes" id="UP000824469">
    <property type="component" value="Unassembled WGS sequence"/>
</dbReference>
<dbReference type="OMA" id="YQYASHE"/>
<protein>
    <submittedName>
        <fullName evidence="8">Uncharacterized protein</fullName>
    </submittedName>
</protein>
<dbReference type="PROSITE" id="PS51297">
    <property type="entry name" value="K_BOX"/>
    <property type="match status" value="1"/>
</dbReference>
<comment type="caution">
    <text evidence="8">The sequence shown here is derived from an EMBL/GenBank/DDBJ whole genome shotgun (WGS) entry which is preliminary data.</text>
</comment>
<dbReference type="GO" id="GO:0045944">
    <property type="term" value="P:positive regulation of transcription by RNA polymerase II"/>
    <property type="evidence" value="ECO:0007669"/>
    <property type="project" value="InterPro"/>
</dbReference>
<dbReference type="GO" id="GO:0046983">
    <property type="term" value="F:protein dimerization activity"/>
    <property type="evidence" value="ECO:0007669"/>
    <property type="project" value="InterPro"/>
</dbReference>
<evidence type="ECO:0000259" key="7">
    <source>
        <dbReference type="PROSITE" id="PS51297"/>
    </source>
</evidence>
<dbReference type="Gene3D" id="3.40.1810.10">
    <property type="entry name" value="Transcription factor, MADS-box"/>
    <property type="match status" value="1"/>
</dbReference>
<evidence type="ECO:0000256" key="3">
    <source>
        <dbReference type="ARBA" id="ARBA00023125"/>
    </source>
</evidence>
<dbReference type="GO" id="GO:0000977">
    <property type="term" value="F:RNA polymerase II transcription regulatory region sequence-specific DNA binding"/>
    <property type="evidence" value="ECO:0007669"/>
    <property type="project" value="InterPro"/>
</dbReference>
<name>A0AA38GEN9_TAXCH</name>
<evidence type="ECO:0000256" key="1">
    <source>
        <dbReference type="ARBA" id="ARBA00004123"/>
    </source>
</evidence>
<evidence type="ECO:0000256" key="4">
    <source>
        <dbReference type="ARBA" id="ARBA00023163"/>
    </source>
</evidence>
<dbReference type="PANTHER" id="PTHR48019">
    <property type="entry name" value="SERUM RESPONSE FACTOR HOMOLOG"/>
    <property type="match status" value="1"/>
</dbReference>
<gene>
    <name evidence="8" type="ORF">KI387_016210</name>
</gene>
<evidence type="ECO:0000256" key="2">
    <source>
        <dbReference type="ARBA" id="ARBA00023015"/>
    </source>
</evidence>
<keyword evidence="4" id="KW-0804">Transcription</keyword>
<keyword evidence="3" id="KW-0238">DNA-binding</keyword>
<dbReference type="EMBL" id="JAHRHJ020000003">
    <property type="protein sequence ID" value="KAH9321571.1"/>
    <property type="molecule type" value="Genomic_DNA"/>
</dbReference>
<dbReference type="CDD" id="cd00265">
    <property type="entry name" value="MADS_MEF2_like"/>
    <property type="match status" value="1"/>
</dbReference>
<dbReference type="SMART" id="SM00432">
    <property type="entry name" value="MADS"/>
    <property type="match status" value="1"/>
</dbReference>
<sequence length="203" mass="23425">MGRGKIPIKKIESKNSRVVTFCKRRFGLMKKAQELSVLCDAQIALIVFSNTGKLYHFSSPRNMDNIIQRYYQCGEVCSESLQKLHLPFDRVVPRLMQRIEQSEKMVRTLMGEELSSLCLNDLEQLECKVQLGMDRIKARKSQLVEDLQRRGIELQRENDALHKMIQLSESGRSAESIVKNNNGLSSIGMATNLWQQNILQPWR</sequence>
<dbReference type="Pfam" id="PF01486">
    <property type="entry name" value="K-box"/>
    <property type="match status" value="1"/>
</dbReference>
<dbReference type="InterPro" id="IPR002487">
    <property type="entry name" value="TF_Kbox"/>
</dbReference>
<dbReference type="PROSITE" id="PS00350">
    <property type="entry name" value="MADS_BOX_1"/>
    <property type="match status" value="1"/>
</dbReference>
<proteinExistence type="predicted"/>
<dbReference type="PROSITE" id="PS50066">
    <property type="entry name" value="MADS_BOX_2"/>
    <property type="match status" value="1"/>
</dbReference>
<dbReference type="InterPro" id="IPR002100">
    <property type="entry name" value="TF_MADSbox"/>
</dbReference>
<dbReference type="InterPro" id="IPR033896">
    <property type="entry name" value="MEF2-like_N"/>
</dbReference>
<keyword evidence="9" id="KW-1185">Reference proteome</keyword>
<reference evidence="8 9" key="1">
    <citation type="journal article" date="2021" name="Nat. Plants">
        <title>The Taxus genome provides insights into paclitaxel biosynthesis.</title>
        <authorList>
            <person name="Xiong X."/>
            <person name="Gou J."/>
            <person name="Liao Q."/>
            <person name="Li Y."/>
            <person name="Zhou Q."/>
            <person name="Bi G."/>
            <person name="Li C."/>
            <person name="Du R."/>
            <person name="Wang X."/>
            <person name="Sun T."/>
            <person name="Guo L."/>
            <person name="Liang H."/>
            <person name="Lu P."/>
            <person name="Wu Y."/>
            <person name="Zhang Z."/>
            <person name="Ro D.K."/>
            <person name="Shang Y."/>
            <person name="Huang S."/>
            <person name="Yan J."/>
        </authorList>
    </citation>
    <scope>NUCLEOTIDE SEQUENCE [LARGE SCALE GENOMIC DNA]</scope>
    <source>
        <strain evidence="8">Ta-2019</strain>
    </source>
</reference>
<organism evidence="8 9">
    <name type="scientific">Taxus chinensis</name>
    <name type="common">Chinese yew</name>
    <name type="synonym">Taxus wallichiana var. chinensis</name>
    <dbReference type="NCBI Taxonomy" id="29808"/>
    <lineage>
        <taxon>Eukaryota</taxon>
        <taxon>Viridiplantae</taxon>
        <taxon>Streptophyta</taxon>
        <taxon>Embryophyta</taxon>
        <taxon>Tracheophyta</taxon>
        <taxon>Spermatophyta</taxon>
        <taxon>Pinopsida</taxon>
        <taxon>Pinidae</taxon>
        <taxon>Conifers II</taxon>
        <taxon>Cupressales</taxon>
        <taxon>Taxaceae</taxon>
        <taxon>Taxus</taxon>
    </lineage>
</organism>
<dbReference type="InterPro" id="IPR050142">
    <property type="entry name" value="MADS-box/MEF2_TF"/>
</dbReference>
<accession>A0AA38GEN9</accession>